<accession>A0A402A0R0</accession>
<gene>
    <name evidence="2" type="ORF">KTT_25960</name>
</gene>
<proteinExistence type="predicted"/>
<sequence length="366" mass="41597">MSDQFPSNHEQETEEELLDLNEVMHAFGVDEWKNLGPIEPVTQALSLRVELPGEQNYILRERPESLLGAQHQQLYLFQDFLRQAGIPLPEYKRTPQGEPFVLIGEDAFELQQWSMGEQFASASPRQLDWIASAGAMLGRIHQVSQRYAGEELRWPAEVHIGGIVQSYLQQVRVLADTYPVQAIAAALSGWVEQWERVLPASMIAIGGGKSLPELHIHGDYHPLNLRFTAFNVSSVTGWEAVRWEKRIFELAYSLFYFCALDWEPASSLTQPAVKRGFAPERAQRFLDAYAEFAPPPVKGETTLLTDAFLLIAPIATMNGPLEDLFYPQERQESEAVIDEMLERLEWATTLPSWLARVRTSLGDMWR</sequence>
<name>A0A402A0R0_9CHLR</name>
<dbReference type="Proteomes" id="UP000287352">
    <property type="component" value="Unassembled WGS sequence"/>
</dbReference>
<evidence type="ECO:0000313" key="2">
    <source>
        <dbReference type="EMBL" id="GCE12737.1"/>
    </source>
</evidence>
<dbReference type="InterPro" id="IPR011009">
    <property type="entry name" value="Kinase-like_dom_sf"/>
</dbReference>
<dbReference type="RefSeq" id="WP_161975469.1">
    <property type="nucleotide sequence ID" value="NZ_BIFR01000001.1"/>
</dbReference>
<protein>
    <recommendedName>
        <fullName evidence="1">Aminoglycoside phosphotransferase domain-containing protein</fullName>
    </recommendedName>
</protein>
<evidence type="ECO:0000313" key="3">
    <source>
        <dbReference type="Proteomes" id="UP000287352"/>
    </source>
</evidence>
<dbReference type="Gene3D" id="3.90.1200.10">
    <property type="match status" value="1"/>
</dbReference>
<evidence type="ECO:0000259" key="1">
    <source>
        <dbReference type="Pfam" id="PF01636"/>
    </source>
</evidence>
<keyword evidence="3" id="KW-1185">Reference proteome</keyword>
<organism evidence="2 3">
    <name type="scientific">Tengunoibacter tsumagoiensis</name>
    <dbReference type="NCBI Taxonomy" id="2014871"/>
    <lineage>
        <taxon>Bacteria</taxon>
        <taxon>Bacillati</taxon>
        <taxon>Chloroflexota</taxon>
        <taxon>Ktedonobacteria</taxon>
        <taxon>Ktedonobacterales</taxon>
        <taxon>Dictyobacteraceae</taxon>
        <taxon>Tengunoibacter</taxon>
    </lineage>
</organism>
<dbReference type="Pfam" id="PF01636">
    <property type="entry name" value="APH"/>
    <property type="match status" value="1"/>
</dbReference>
<dbReference type="AlphaFoldDB" id="A0A402A0R0"/>
<dbReference type="InterPro" id="IPR002575">
    <property type="entry name" value="Aminoglycoside_PTrfase"/>
</dbReference>
<feature type="domain" description="Aminoglycoside phosphotransferase" evidence="1">
    <location>
        <begin position="48"/>
        <end position="275"/>
    </location>
</feature>
<comment type="caution">
    <text evidence="2">The sequence shown here is derived from an EMBL/GenBank/DDBJ whole genome shotgun (WGS) entry which is preliminary data.</text>
</comment>
<dbReference type="SUPFAM" id="SSF56112">
    <property type="entry name" value="Protein kinase-like (PK-like)"/>
    <property type="match status" value="1"/>
</dbReference>
<reference evidence="3" key="1">
    <citation type="submission" date="2018-12" db="EMBL/GenBank/DDBJ databases">
        <title>Tengunoibacter tsumagoiensis gen. nov., sp. nov., Dictyobacter kobayashii sp. nov., D. alpinus sp. nov., and D. joshuensis sp. nov. and description of Dictyobacteraceae fam. nov. within the order Ktedonobacterales isolated from Tengu-no-mugimeshi.</title>
        <authorList>
            <person name="Wang C.M."/>
            <person name="Zheng Y."/>
            <person name="Sakai Y."/>
            <person name="Toyoda A."/>
            <person name="Minakuchi Y."/>
            <person name="Abe K."/>
            <person name="Yokota A."/>
            <person name="Yabe S."/>
        </authorList>
    </citation>
    <scope>NUCLEOTIDE SEQUENCE [LARGE SCALE GENOMIC DNA]</scope>
    <source>
        <strain evidence="3">Uno3</strain>
    </source>
</reference>
<dbReference type="EMBL" id="BIFR01000001">
    <property type="protein sequence ID" value="GCE12737.1"/>
    <property type="molecule type" value="Genomic_DNA"/>
</dbReference>